<dbReference type="AlphaFoldDB" id="A0ABD1UM71"/>
<dbReference type="EMBL" id="JBFOLK010000003">
    <property type="protein sequence ID" value="KAL2526090.1"/>
    <property type="molecule type" value="Genomic_DNA"/>
</dbReference>
<name>A0ABD1UM71_9LAMI</name>
<comment type="caution">
    <text evidence="2">The sequence shown here is derived from an EMBL/GenBank/DDBJ whole genome shotgun (WGS) entry which is preliminary data.</text>
</comment>
<dbReference type="Proteomes" id="UP001604336">
    <property type="component" value="Unassembled WGS sequence"/>
</dbReference>
<gene>
    <name evidence="2" type="ORF">Adt_11144</name>
</gene>
<reference evidence="3" key="1">
    <citation type="submission" date="2024-07" db="EMBL/GenBank/DDBJ databases">
        <title>Two chromosome-level genome assemblies of Korean endemic species Abeliophyllum distichum and Forsythia ovata (Oleaceae).</title>
        <authorList>
            <person name="Jang H."/>
        </authorList>
    </citation>
    <scope>NUCLEOTIDE SEQUENCE [LARGE SCALE GENOMIC DNA]</scope>
</reference>
<sequence>MADDLFQDLPPPSVSQSQSQQNTQSSTNTSTSSTKESVPIPPPPVPALKSALKRPKPPPESQTEAVVPEKRLRFKTTTDASEKQVIDAMQKIASHIKNPSKFNKASKLAIQLVQAGSIKHATSDHFFAILEAAMSPLTTCNEPHLRADYHALFSAAQDAADVLNKKQKNLLSSWMIRAVWANDLFTDDSFVFSKSTGRIKEAISSLPVASENDDMEEAVALKEESEVPSSDGQTNDEEPDPFGLDALIPNASKKDDNSRGKIEAVTNSRKEEEEENMIFLKSQREALMSCLEIAAKRYKTPWCQTAIDILAKHAFDNVSRFTTRQRDAVGKLWTSIREQQTRRKQGKTVSGKLDVNGFEWLQEKYSNEKISIRHSVGGSGDRKCQQWLG</sequence>
<evidence type="ECO:0000313" key="3">
    <source>
        <dbReference type="Proteomes" id="UP001604336"/>
    </source>
</evidence>
<feature type="region of interest" description="Disordered" evidence="1">
    <location>
        <begin position="1"/>
        <end position="67"/>
    </location>
</feature>
<evidence type="ECO:0000256" key="1">
    <source>
        <dbReference type="SAM" id="MobiDB-lite"/>
    </source>
</evidence>
<keyword evidence="3" id="KW-1185">Reference proteome</keyword>
<organism evidence="2 3">
    <name type="scientific">Abeliophyllum distichum</name>
    <dbReference type="NCBI Taxonomy" id="126358"/>
    <lineage>
        <taxon>Eukaryota</taxon>
        <taxon>Viridiplantae</taxon>
        <taxon>Streptophyta</taxon>
        <taxon>Embryophyta</taxon>
        <taxon>Tracheophyta</taxon>
        <taxon>Spermatophyta</taxon>
        <taxon>Magnoliopsida</taxon>
        <taxon>eudicotyledons</taxon>
        <taxon>Gunneridae</taxon>
        <taxon>Pentapetalae</taxon>
        <taxon>asterids</taxon>
        <taxon>lamiids</taxon>
        <taxon>Lamiales</taxon>
        <taxon>Oleaceae</taxon>
        <taxon>Forsythieae</taxon>
        <taxon>Abeliophyllum</taxon>
    </lineage>
</organism>
<protein>
    <submittedName>
        <fullName evidence="2">Uncharacterized protein</fullName>
    </submittedName>
</protein>
<feature type="compositionally biased region" description="Low complexity" evidence="1">
    <location>
        <begin position="15"/>
        <end position="34"/>
    </location>
</feature>
<accession>A0ABD1UM71</accession>
<dbReference type="PANTHER" id="PTHR36749">
    <property type="entry name" value="F7O18.3 PROTEIN"/>
    <property type="match status" value="1"/>
</dbReference>
<evidence type="ECO:0000313" key="2">
    <source>
        <dbReference type="EMBL" id="KAL2526090.1"/>
    </source>
</evidence>
<proteinExistence type="predicted"/>
<dbReference type="PANTHER" id="PTHR36749:SF1">
    <property type="entry name" value="F7O18.3 PROTEIN"/>
    <property type="match status" value="1"/>
</dbReference>
<feature type="region of interest" description="Disordered" evidence="1">
    <location>
        <begin position="207"/>
        <end position="243"/>
    </location>
</feature>